<feature type="binding site" evidence="4">
    <location>
        <position position="199"/>
    </location>
    <ligand>
        <name>substrate</name>
    </ligand>
</feature>
<dbReference type="Pfam" id="PF01704">
    <property type="entry name" value="UDPGP"/>
    <property type="match status" value="1"/>
</dbReference>
<feature type="binding site" evidence="5">
    <location>
        <position position="106"/>
    </location>
    <ligand>
        <name>UTP</name>
        <dbReference type="ChEBI" id="CHEBI:46398"/>
    </ligand>
</feature>
<evidence type="ECO:0000256" key="2">
    <source>
        <dbReference type="ARBA" id="ARBA00022679"/>
    </source>
</evidence>
<dbReference type="Proteomes" id="UP000198635">
    <property type="component" value="Unassembled WGS sequence"/>
</dbReference>
<evidence type="ECO:0000256" key="1">
    <source>
        <dbReference type="ARBA" id="ARBA00010401"/>
    </source>
</evidence>
<feature type="binding site" evidence="5">
    <location>
        <position position="229"/>
    </location>
    <ligand>
        <name>UTP</name>
        <dbReference type="ChEBI" id="CHEBI:46398"/>
    </ligand>
</feature>
<dbReference type="Gene3D" id="2.160.10.10">
    <property type="entry name" value="Hexapeptide repeat proteins"/>
    <property type="match status" value="1"/>
</dbReference>
<proteinExistence type="inferred from homology"/>
<reference evidence="7" key="1">
    <citation type="submission" date="2016-10" db="EMBL/GenBank/DDBJ databases">
        <authorList>
            <person name="Varghese N."/>
            <person name="Submissions S."/>
        </authorList>
    </citation>
    <scope>NUCLEOTIDE SEQUENCE [LARGE SCALE GENOMIC DNA]</scope>
    <source>
        <strain evidence="7">DSM 5918</strain>
    </source>
</reference>
<dbReference type="InterPro" id="IPR002618">
    <property type="entry name" value="UDPGP_fam"/>
</dbReference>
<evidence type="ECO:0000256" key="3">
    <source>
        <dbReference type="ARBA" id="ARBA00022695"/>
    </source>
</evidence>
<dbReference type="Gene3D" id="3.90.550.10">
    <property type="entry name" value="Spore Coat Polysaccharide Biosynthesis Protein SpsA, Chain A"/>
    <property type="match status" value="1"/>
</dbReference>
<comment type="similarity">
    <text evidence="1">Belongs to the UDPGP type 1 family.</text>
</comment>
<evidence type="ECO:0000313" key="6">
    <source>
        <dbReference type="EMBL" id="SFK01784.1"/>
    </source>
</evidence>
<dbReference type="GO" id="GO:0003983">
    <property type="term" value="F:UTP:glucose-1-phosphate uridylyltransferase activity"/>
    <property type="evidence" value="ECO:0007669"/>
    <property type="project" value="InterPro"/>
</dbReference>
<dbReference type="InterPro" id="IPR029044">
    <property type="entry name" value="Nucleotide-diphossugar_trans"/>
</dbReference>
<evidence type="ECO:0000313" key="7">
    <source>
        <dbReference type="Proteomes" id="UP000198635"/>
    </source>
</evidence>
<dbReference type="STRING" id="52560.SAMN04488082_11210"/>
<protein>
    <submittedName>
        <fullName evidence="6">UTP--glucose-1-phosphate uridylyltransferase</fullName>
    </submittedName>
</protein>
<accession>A0A1I3W2B9</accession>
<evidence type="ECO:0000256" key="5">
    <source>
        <dbReference type="PIRSR" id="PIRSR000806-2"/>
    </source>
</evidence>
<keyword evidence="2 6" id="KW-0808">Transferase</keyword>
<dbReference type="OrthoDB" id="9804758at2"/>
<dbReference type="PANTHER" id="PTHR43511">
    <property type="match status" value="1"/>
</dbReference>
<dbReference type="EMBL" id="FORX01000012">
    <property type="protein sequence ID" value="SFK01784.1"/>
    <property type="molecule type" value="Genomic_DNA"/>
</dbReference>
<dbReference type="GO" id="GO:0006011">
    <property type="term" value="P:UDP-alpha-D-glucose metabolic process"/>
    <property type="evidence" value="ECO:0007669"/>
    <property type="project" value="InterPro"/>
</dbReference>
<keyword evidence="3 6" id="KW-0548">Nucleotidyltransferase</keyword>
<dbReference type="InterPro" id="IPR016267">
    <property type="entry name" value="UDPGP_trans"/>
</dbReference>
<gene>
    <name evidence="6" type="ORF">SAMN04488082_11210</name>
</gene>
<evidence type="ECO:0000256" key="4">
    <source>
        <dbReference type="PIRSR" id="PIRSR000806-1"/>
    </source>
</evidence>
<feature type="binding site" evidence="5">
    <location>
        <position position="375"/>
    </location>
    <ligand>
        <name>UTP</name>
        <dbReference type="ChEBI" id="CHEBI:46398"/>
    </ligand>
</feature>
<name>A0A1I3W2B9_9BACT</name>
<dbReference type="AlphaFoldDB" id="A0A1I3W2B9"/>
<feature type="binding site" evidence="5">
    <location>
        <position position="198"/>
    </location>
    <ligand>
        <name>UTP</name>
        <dbReference type="ChEBI" id="CHEBI:46398"/>
    </ligand>
</feature>
<dbReference type="PIRSF" id="PIRSF000806">
    <property type="entry name" value="UDPGP"/>
    <property type="match status" value="1"/>
</dbReference>
<sequence length="482" mass="54059">MAQDISCVSVDDPKLSSLFRPFALKMEQQGLPAIVINTFKCYFNQFLYGAQGKLSDRDIVAVHDDELADYDAMEQFKAKGEEALDKTAVIKLNGGLGTSMGLESAKSLIPVKEGLSFLDLILLQAKTVRTHYGVDFPQVFMNSFKTHMDTMLKVGDFNNGTTGIDLAFLQHRYPKIMAKDHTPASWPQNPELEWNPPGHGDIYTAMITSGILDALLDKGYIYAFISNSDNLGAIMNRRLLGYMVHHNLPFLMEVARRTDQDKKGGHLCRLKENKQLALREVAQCPDTEMDSFCDIEKYKFFNTNSIWIDLRILQSVFVSHRMMPLDLIINPKNLDPRDLSSPKVFQLETAMGSAITNFLNAQAVIVPKKRFAPVKTTNDLLLVMSDCFVRTDRETIIPNPDRVTPMPSISLDSRHYKKIDAFLARFPKNPLSLLKCDSLVVEGDVLFEQDVQCLGDVRIVNTGPNQVVIKAGSVLQGETLFA</sequence>
<feature type="binding site" evidence="5">
    <location>
        <position position="170"/>
    </location>
    <ligand>
        <name>UTP</name>
        <dbReference type="ChEBI" id="CHEBI:46398"/>
    </ligand>
</feature>
<dbReference type="SUPFAM" id="SSF53448">
    <property type="entry name" value="Nucleotide-diphospho-sugar transferases"/>
    <property type="match status" value="1"/>
</dbReference>
<keyword evidence="7" id="KW-1185">Reference proteome</keyword>
<dbReference type="RefSeq" id="WP_092375780.1">
    <property type="nucleotide sequence ID" value="NZ_FORX01000012.1"/>
</dbReference>
<organism evidence="6 7">
    <name type="scientific">Desulfomicrobium apsheronum</name>
    <dbReference type="NCBI Taxonomy" id="52560"/>
    <lineage>
        <taxon>Bacteria</taxon>
        <taxon>Pseudomonadati</taxon>
        <taxon>Thermodesulfobacteriota</taxon>
        <taxon>Desulfovibrionia</taxon>
        <taxon>Desulfovibrionales</taxon>
        <taxon>Desulfomicrobiaceae</taxon>
        <taxon>Desulfomicrobium</taxon>
    </lineage>
</organism>